<feature type="compositionally biased region" description="Low complexity" evidence="6">
    <location>
        <begin position="46"/>
        <end position="58"/>
    </location>
</feature>
<dbReference type="PANTHER" id="PTHR24198:SF165">
    <property type="entry name" value="ANKYRIN REPEAT-CONTAINING PROTEIN-RELATED"/>
    <property type="match status" value="1"/>
</dbReference>
<organism evidence="8 9">
    <name type="scientific">Synchytrium microbalum</name>
    <dbReference type="NCBI Taxonomy" id="1806994"/>
    <lineage>
        <taxon>Eukaryota</taxon>
        <taxon>Fungi</taxon>
        <taxon>Fungi incertae sedis</taxon>
        <taxon>Chytridiomycota</taxon>
        <taxon>Chytridiomycota incertae sedis</taxon>
        <taxon>Chytridiomycetes</taxon>
        <taxon>Synchytriales</taxon>
        <taxon>Synchytriaceae</taxon>
        <taxon>Synchytrium</taxon>
    </lineage>
</organism>
<proteinExistence type="predicted"/>
<name>A0A507CFQ8_9FUNG</name>
<evidence type="ECO:0000259" key="7">
    <source>
        <dbReference type="PROSITE" id="PS50002"/>
    </source>
</evidence>
<keyword evidence="3 4" id="KW-0040">ANK repeat</keyword>
<accession>A0A507CFQ8</accession>
<dbReference type="Gene3D" id="1.25.40.20">
    <property type="entry name" value="Ankyrin repeat-containing domain"/>
    <property type="match status" value="4"/>
</dbReference>
<dbReference type="Gene3D" id="3.40.50.300">
    <property type="entry name" value="P-loop containing nucleotide triphosphate hydrolases"/>
    <property type="match status" value="1"/>
</dbReference>
<feature type="repeat" description="ANK" evidence="4">
    <location>
        <begin position="1170"/>
        <end position="1202"/>
    </location>
</feature>
<dbReference type="STRING" id="1806994.A0A507CFQ8"/>
<dbReference type="OrthoDB" id="5340910at2759"/>
<dbReference type="PROSITE" id="PS50088">
    <property type="entry name" value="ANK_REPEAT"/>
    <property type="match status" value="7"/>
</dbReference>
<feature type="repeat" description="ANK" evidence="4">
    <location>
        <begin position="1098"/>
        <end position="1130"/>
    </location>
</feature>
<feature type="repeat" description="ANK" evidence="4">
    <location>
        <begin position="1203"/>
        <end position="1235"/>
    </location>
</feature>
<dbReference type="SMART" id="SM00326">
    <property type="entry name" value="SH3"/>
    <property type="match status" value="1"/>
</dbReference>
<feature type="repeat" description="ANK" evidence="4">
    <location>
        <begin position="936"/>
        <end position="968"/>
    </location>
</feature>
<dbReference type="PANTHER" id="PTHR24198">
    <property type="entry name" value="ANKYRIN REPEAT AND PROTEIN KINASE DOMAIN-CONTAINING PROTEIN"/>
    <property type="match status" value="1"/>
</dbReference>
<dbReference type="SUPFAM" id="SSF48403">
    <property type="entry name" value="Ankyrin repeat"/>
    <property type="match status" value="2"/>
</dbReference>
<keyword evidence="1 5" id="KW-0728">SH3 domain</keyword>
<dbReference type="InterPro" id="IPR027417">
    <property type="entry name" value="P-loop_NTPase"/>
</dbReference>
<dbReference type="SUPFAM" id="SSF50044">
    <property type="entry name" value="SH3-domain"/>
    <property type="match status" value="1"/>
</dbReference>
<dbReference type="Gene3D" id="2.30.30.40">
    <property type="entry name" value="SH3 Domains"/>
    <property type="match status" value="1"/>
</dbReference>
<comment type="caution">
    <text evidence="8">The sequence shown here is derived from an EMBL/GenBank/DDBJ whole genome shotgun (WGS) entry which is preliminary data.</text>
</comment>
<evidence type="ECO:0000313" key="9">
    <source>
        <dbReference type="Proteomes" id="UP000319731"/>
    </source>
</evidence>
<reference evidence="8 9" key="1">
    <citation type="journal article" date="2019" name="Sci. Rep.">
        <title>Comparative genomics of chytrid fungi reveal insights into the obligate biotrophic and pathogenic lifestyle of Synchytrium endobioticum.</title>
        <authorList>
            <person name="van de Vossenberg B.T.L.H."/>
            <person name="Warris S."/>
            <person name="Nguyen H.D.T."/>
            <person name="van Gent-Pelzer M.P.E."/>
            <person name="Joly D.L."/>
            <person name="van de Geest H.C."/>
            <person name="Bonants P.J.M."/>
            <person name="Smith D.S."/>
            <person name="Levesque C.A."/>
            <person name="van der Lee T.A.J."/>
        </authorList>
    </citation>
    <scope>NUCLEOTIDE SEQUENCE [LARGE SCALE GENOMIC DNA]</scope>
    <source>
        <strain evidence="8 9">JEL517</strain>
    </source>
</reference>
<feature type="region of interest" description="Disordered" evidence="6">
    <location>
        <begin position="1"/>
        <end position="24"/>
    </location>
</feature>
<evidence type="ECO:0000313" key="8">
    <source>
        <dbReference type="EMBL" id="TPX36343.1"/>
    </source>
</evidence>
<feature type="repeat" description="ANK" evidence="4">
    <location>
        <begin position="1236"/>
        <end position="1257"/>
    </location>
</feature>
<dbReference type="RefSeq" id="XP_031026656.1">
    <property type="nucleotide sequence ID" value="XM_031167446.1"/>
</dbReference>
<dbReference type="InterPro" id="IPR001452">
    <property type="entry name" value="SH3_domain"/>
</dbReference>
<evidence type="ECO:0000256" key="5">
    <source>
        <dbReference type="PROSITE-ProRule" id="PRU00192"/>
    </source>
</evidence>
<dbReference type="Pfam" id="PF12796">
    <property type="entry name" value="Ank_2"/>
    <property type="match status" value="3"/>
</dbReference>
<feature type="repeat" description="ANK" evidence="4">
    <location>
        <begin position="861"/>
        <end position="893"/>
    </location>
</feature>
<dbReference type="Proteomes" id="UP000319731">
    <property type="component" value="Unassembled WGS sequence"/>
</dbReference>
<feature type="domain" description="SH3" evidence="7">
    <location>
        <begin position="93"/>
        <end position="154"/>
    </location>
</feature>
<dbReference type="AlphaFoldDB" id="A0A507CFQ8"/>
<evidence type="ECO:0000256" key="1">
    <source>
        <dbReference type="ARBA" id="ARBA00022443"/>
    </source>
</evidence>
<dbReference type="EMBL" id="QEAO01000005">
    <property type="protein sequence ID" value="TPX36343.1"/>
    <property type="molecule type" value="Genomic_DNA"/>
</dbReference>
<keyword evidence="2" id="KW-0677">Repeat</keyword>
<dbReference type="InterPro" id="IPR036770">
    <property type="entry name" value="Ankyrin_rpt-contain_sf"/>
</dbReference>
<keyword evidence="9" id="KW-1185">Reference proteome</keyword>
<evidence type="ECO:0000256" key="3">
    <source>
        <dbReference type="ARBA" id="ARBA00023043"/>
    </source>
</evidence>
<dbReference type="InterPro" id="IPR002110">
    <property type="entry name" value="Ankyrin_rpt"/>
</dbReference>
<feature type="repeat" description="ANK" evidence="4">
    <location>
        <begin position="828"/>
        <end position="860"/>
    </location>
</feature>
<dbReference type="Pfam" id="PF24883">
    <property type="entry name" value="NPHP3_N"/>
    <property type="match status" value="1"/>
</dbReference>
<gene>
    <name evidence="8" type="ORF">SmJEL517_g01518</name>
</gene>
<protein>
    <recommendedName>
        <fullName evidence="7">SH3 domain-containing protein</fullName>
    </recommendedName>
</protein>
<evidence type="ECO:0000256" key="2">
    <source>
        <dbReference type="ARBA" id="ARBA00022737"/>
    </source>
</evidence>
<dbReference type="InterPro" id="IPR036028">
    <property type="entry name" value="SH3-like_dom_sf"/>
</dbReference>
<dbReference type="SUPFAM" id="SSF52540">
    <property type="entry name" value="P-loop containing nucleoside triphosphate hydrolases"/>
    <property type="match status" value="1"/>
</dbReference>
<dbReference type="Pfam" id="PF00018">
    <property type="entry name" value="SH3_1"/>
    <property type="match status" value="1"/>
</dbReference>
<dbReference type="PROSITE" id="PS50297">
    <property type="entry name" value="ANK_REP_REGION"/>
    <property type="match status" value="6"/>
</dbReference>
<sequence length="1257" mass="138541">MDLKSRFSSIFRGQRPSNQPQPPFVTNVAVGLDDPNVEHAYRVADNQNNGSSNSSQSGVSPALSAPSTFNKQEQLKPVQADVVNPPSYSDSSQAFTQYRVILAYTPLEPDELALNLGDLIIVTESFVDGWSHGFSQGSGRSGMVPMAALEKLRGQHLTDHQLKHHGSMQKNVQIARTESSIRNDELSDLKTWLNPADFRLTMFTLKEKRLKSTRGWLLDELDEWVVSDGQSGVYWLSGVAGVGKSVIAGCFADALQNRNQLAAHFFCKHDELARNDPFRVLSTWAFQLAAFDPDIRRSLRDLRESEPNFLVNTLSVGLQFEHLVVRPLSSYRGGKAVMLLDALDECAAEGSKLRQEFLKALGKEFARLPKNIVLFITSRPLQDLRKQLSNYKPRMMKLEAADNLHDIKLYAFYRLKHLRPILNSDKLVTALADKLSEMAYGLFVWLYLACDAIDTSDDPTQTIVELDQRSLGNDEDRMDTVYTRALVASFKGAPDSAIQLCNKLLGVLVTLRTIMSVDDISALVGMAATLIKLNLTRIESVLVISKSSVQLMHKSVVDFITSSERCIGDALPFYINRQLAESHLAGRCLVSLPANLELNIIQVQIERLRGIASSDTPTYKGYSLNHWGDHLNSVEQMDMELTEVLTRTLQLYGRAMLIVAVLKNLPVALKHILRVGGGPNLLKATEELNFFKSPILLEAAISGNAEVGEVLLEYGGADVDCRSNDIFWQTPLFVSSFTNKTVDMVKVLLRHNADIDLLTGLGLKADGVAAGQPLSLILQERIGRKLKLDESHMSNVMNSARLADVDRLKQLLNADLSIDINRQYRDSSNKTLLLVACQYGSVDVAIYLLSIGADPNITDDQSRSPLHHACAYGSLAVVRALIEGGANVDAEGRDSKGPYFQNPFVRPIDLACEKGHIEIVRWLLDTGVSHSAVEDDKIHPLLYAAIGGSVDVAQLLMAKGANVNYQSKYFGTAIFAAAVYGVQNMVTYFIHVGADTQLGWNAPDLELDVCLSPDLTPFTGACWYASAEAAALLLDRGQPINDNVFFIELKVGGGVCRCSSTPLIYSAIWNQPEWTRTLLDKGADIEGSSFQQLVPDLIGGTALVNAVFYGRVDVARTLLAAGANNNVRVVNGKTCMHLAAYGPMIGDRGKSDMVRLLRFYKANLDDKDQDGNTPLYLAITMKATQVMDTLLELGARIDIVNNSGNTCLHEAVRQRAAGIVKVLTDKRADRNIENKEGMTPLQIAVKEGYYELLHLLK</sequence>
<dbReference type="PROSITE" id="PS50002">
    <property type="entry name" value="SH3"/>
    <property type="match status" value="1"/>
</dbReference>
<feature type="region of interest" description="Disordered" evidence="6">
    <location>
        <begin position="45"/>
        <end position="67"/>
    </location>
</feature>
<evidence type="ECO:0000256" key="4">
    <source>
        <dbReference type="PROSITE-ProRule" id="PRU00023"/>
    </source>
</evidence>
<dbReference type="SMART" id="SM00248">
    <property type="entry name" value="ANK"/>
    <property type="match status" value="14"/>
</dbReference>
<dbReference type="GeneID" id="42002743"/>
<dbReference type="InterPro" id="IPR056884">
    <property type="entry name" value="NPHP3-like_N"/>
</dbReference>
<evidence type="ECO:0000256" key="6">
    <source>
        <dbReference type="SAM" id="MobiDB-lite"/>
    </source>
</evidence>
<dbReference type="Pfam" id="PF00023">
    <property type="entry name" value="Ank"/>
    <property type="match status" value="1"/>
</dbReference>